<comment type="similarity">
    <text evidence="1">Belongs to the helicase family.</text>
</comment>
<dbReference type="STRING" id="93759.A0A1R3GWC7"/>
<evidence type="ECO:0000313" key="4">
    <source>
        <dbReference type="Proteomes" id="UP000187203"/>
    </source>
</evidence>
<dbReference type="Gene3D" id="3.40.50.300">
    <property type="entry name" value="P-loop containing nucleotide triphosphate hydrolases"/>
    <property type="match status" value="1"/>
</dbReference>
<keyword evidence="1" id="KW-0227">DNA damage</keyword>
<comment type="catalytic activity">
    <reaction evidence="1">
        <text>ATP + H2O = ADP + phosphate + H(+)</text>
        <dbReference type="Rhea" id="RHEA:13065"/>
        <dbReference type="ChEBI" id="CHEBI:15377"/>
        <dbReference type="ChEBI" id="CHEBI:15378"/>
        <dbReference type="ChEBI" id="CHEBI:30616"/>
        <dbReference type="ChEBI" id="CHEBI:43474"/>
        <dbReference type="ChEBI" id="CHEBI:456216"/>
        <dbReference type="EC" id="5.6.2.3"/>
    </reaction>
</comment>
<keyword evidence="1" id="KW-0234">DNA repair</keyword>
<dbReference type="GO" id="GO:0016887">
    <property type="term" value="F:ATP hydrolysis activity"/>
    <property type="evidence" value="ECO:0007669"/>
    <property type="project" value="RHEA"/>
</dbReference>
<evidence type="ECO:0000256" key="1">
    <source>
        <dbReference type="RuleBase" id="RU363044"/>
    </source>
</evidence>
<dbReference type="GO" id="GO:0006281">
    <property type="term" value="P:DNA repair"/>
    <property type="evidence" value="ECO:0007669"/>
    <property type="project" value="UniProtKB-KW"/>
</dbReference>
<dbReference type="InterPro" id="IPR010285">
    <property type="entry name" value="DNA_helicase_pif1-like_DEAD"/>
</dbReference>
<feature type="domain" description="DNA helicase Pif1-like DEAD-box helicase" evidence="2">
    <location>
        <begin position="31"/>
        <end position="128"/>
    </location>
</feature>
<protein>
    <recommendedName>
        <fullName evidence="1">ATP-dependent DNA helicase</fullName>
        <ecNumber evidence="1">5.6.2.3</ecNumber>
    </recommendedName>
</protein>
<dbReference type="EMBL" id="AWUE01021396">
    <property type="protein sequence ID" value="OMO62414.1"/>
    <property type="molecule type" value="Genomic_DNA"/>
</dbReference>
<dbReference type="AlphaFoldDB" id="A0A1R3GWC7"/>
<gene>
    <name evidence="3" type="ORF">COLO4_33079</name>
</gene>
<keyword evidence="1" id="KW-0233">DNA recombination</keyword>
<keyword evidence="1" id="KW-0547">Nucleotide-binding</keyword>
<dbReference type="PANTHER" id="PTHR10492">
    <property type="match status" value="1"/>
</dbReference>
<dbReference type="Proteomes" id="UP000187203">
    <property type="component" value="Unassembled WGS sequence"/>
</dbReference>
<dbReference type="Pfam" id="PF05970">
    <property type="entry name" value="PIF1"/>
    <property type="match status" value="2"/>
</dbReference>
<dbReference type="OrthoDB" id="1709335at2759"/>
<keyword evidence="4" id="KW-1185">Reference proteome</keyword>
<evidence type="ECO:0000259" key="2">
    <source>
        <dbReference type="Pfam" id="PF05970"/>
    </source>
</evidence>
<accession>A0A1R3GWC7</accession>
<sequence>MPPTSANRLIHEETHFNVNELQREHDQLLSKLNPDQAHIYDVVVSSVMNSKGRFFFVNGHGGTGKTFLWRTIISGLRCCGKIVLAVASSRIALLLLPGGRTTHSCFKKPLTIDEWSTCNIKRGTQLARSDSCPRRRFQTDPPVVPGGTKNEILDASISTSQLWQQCTILPLRINMRLQHIPGDDHDREELAEFAYWILKVGEGDIRGICNLNDSEKSWIKIPHQFIVSRPRDPFEAMTEEIYPNLVRFFVEPNYVKERAIVTLINETVDALNHYILDRIPGEAKIYLSSDSLSGASAGFQDQHRLYPPEILNKISVPGVPDHKLDLKKEARVLTGEHDREIV</sequence>
<proteinExistence type="inferred from homology"/>
<dbReference type="GO" id="GO:0006310">
    <property type="term" value="P:DNA recombination"/>
    <property type="evidence" value="ECO:0007669"/>
    <property type="project" value="UniProtKB-KW"/>
</dbReference>
<keyword evidence="1" id="KW-0378">Hydrolase</keyword>
<organism evidence="3 4">
    <name type="scientific">Corchorus olitorius</name>
    <dbReference type="NCBI Taxonomy" id="93759"/>
    <lineage>
        <taxon>Eukaryota</taxon>
        <taxon>Viridiplantae</taxon>
        <taxon>Streptophyta</taxon>
        <taxon>Embryophyta</taxon>
        <taxon>Tracheophyta</taxon>
        <taxon>Spermatophyta</taxon>
        <taxon>Magnoliopsida</taxon>
        <taxon>eudicotyledons</taxon>
        <taxon>Gunneridae</taxon>
        <taxon>Pentapetalae</taxon>
        <taxon>rosids</taxon>
        <taxon>malvids</taxon>
        <taxon>Malvales</taxon>
        <taxon>Malvaceae</taxon>
        <taxon>Grewioideae</taxon>
        <taxon>Apeibeae</taxon>
        <taxon>Corchorus</taxon>
    </lineage>
</organism>
<keyword evidence="1 3" id="KW-0347">Helicase</keyword>
<name>A0A1R3GWC7_9ROSI</name>
<feature type="domain" description="DNA helicase Pif1-like DEAD-box helicase" evidence="2">
    <location>
        <begin position="140"/>
        <end position="206"/>
    </location>
</feature>
<dbReference type="InterPro" id="IPR027417">
    <property type="entry name" value="P-loop_NTPase"/>
</dbReference>
<comment type="cofactor">
    <cofactor evidence="1">
        <name>Mg(2+)</name>
        <dbReference type="ChEBI" id="CHEBI:18420"/>
    </cofactor>
</comment>
<keyword evidence="1" id="KW-0067">ATP-binding</keyword>
<evidence type="ECO:0000313" key="3">
    <source>
        <dbReference type="EMBL" id="OMO62414.1"/>
    </source>
</evidence>
<dbReference type="PANTHER" id="PTHR10492:SF90">
    <property type="entry name" value="ATP-DEPENDENT DNA HELICASE"/>
    <property type="match status" value="1"/>
</dbReference>
<dbReference type="GO" id="GO:0000723">
    <property type="term" value="P:telomere maintenance"/>
    <property type="evidence" value="ECO:0007669"/>
    <property type="project" value="InterPro"/>
</dbReference>
<dbReference type="EC" id="5.6.2.3" evidence="1"/>
<comment type="caution">
    <text evidence="3">The sequence shown here is derived from an EMBL/GenBank/DDBJ whole genome shotgun (WGS) entry which is preliminary data.</text>
</comment>
<dbReference type="GO" id="GO:0005524">
    <property type="term" value="F:ATP binding"/>
    <property type="evidence" value="ECO:0007669"/>
    <property type="project" value="UniProtKB-KW"/>
</dbReference>
<reference evidence="4" key="1">
    <citation type="submission" date="2013-09" db="EMBL/GenBank/DDBJ databases">
        <title>Corchorus olitorius genome sequencing.</title>
        <authorList>
            <person name="Alam M."/>
            <person name="Haque M.S."/>
            <person name="Islam M.S."/>
            <person name="Emdad E.M."/>
            <person name="Islam M.M."/>
            <person name="Ahmed B."/>
            <person name="Halim A."/>
            <person name="Hossen Q.M.M."/>
            <person name="Hossain M.Z."/>
            <person name="Ahmed R."/>
            <person name="Khan M.M."/>
            <person name="Islam R."/>
            <person name="Rashid M.M."/>
            <person name="Khan S.A."/>
            <person name="Rahman M.S."/>
            <person name="Alam M."/>
            <person name="Yahiya A.S."/>
            <person name="Khan M.S."/>
            <person name="Azam M.S."/>
            <person name="Haque T."/>
            <person name="Lashkar M.Z.H."/>
            <person name="Akhand A.I."/>
            <person name="Morshed G."/>
            <person name="Roy S."/>
            <person name="Uddin K.S."/>
            <person name="Rabeya T."/>
            <person name="Hossain A.S."/>
            <person name="Chowdhury A."/>
            <person name="Snigdha A.R."/>
            <person name="Mortoza M.S."/>
            <person name="Matin S.A."/>
            <person name="Hoque S.M.E."/>
            <person name="Islam M.K."/>
            <person name="Roy D.K."/>
            <person name="Haider R."/>
            <person name="Moosa M.M."/>
            <person name="Elias S.M."/>
            <person name="Hasan A.M."/>
            <person name="Jahan S."/>
            <person name="Shafiuddin M."/>
            <person name="Mahmood N."/>
            <person name="Shommy N.S."/>
        </authorList>
    </citation>
    <scope>NUCLEOTIDE SEQUENCE [LARGE SCALE GENOMIC DNA]</scope>
    <source>
        <strain evidence="4">cv. O-4</strain>
    </source>
</reference>
<dbReference type="SUPFAM" id="SSF52540">
    <property type="entry name" value="P-loop containing nucleoside triphosphate hydrolases"/>
    <property type="match status" value="1"/>
</dbReference>
<dbReference type="GO" id="GO:0043139">
    <property type="term" value="F:5'-3' DNA helicase activity"/>
    <property type="evidence" value="ECO:0007669"/>
    <property type="project" value="UniProtKB-EC"/>
</dbReference>